<evidence type="ECO:0000313" key="4">
    <source>
        <dbReference type="EMBL" id="QIV94558.1"/>
    </source>
</evidence>
<keyword evidence="5" id="KW-1185">Reference proteome</keyword>
<dbReference type="InterPro" id="IPR029055">
    <property type="entry name" value="Ntn_hydrolases_N"/>
</dbReference>
<dbReference type="Pfam" id="PF02275">
    <property type="entry name" value="CBAH"/>
    <property type="match status" value="1"/>
</dbReference>
<dbReference type="Proteomes" id="UP000503320">
    <property type="component" value="Chromosome"/>
</dbReference>
<dbReference type="RefSeq" id="WP_035719150.1">
    <property type="nucleotide sequence ID" value="NZ_CP038017.1"/>
</dbReference>
<organism evidence="4 5">
    <name type="scientific">Allofrancisella frigidaquae</name>
    <dbReference type="NCBI Taxonomy" id="1085644"/>
    <lineage>
        <taxon>Bacteria</taxon>
        <taxon>Pseudomonadati</taxon>
        <taxon>Pseudomonadota</taxon>
        <taxon>Gammaproteobacteria</taxon>
        <taxon>Thiotrichales</taxon>
        <taxon>Francisellaceae</taxon>
        <taxon>Allofrancisella</taxon>
    </lineage>
</organism>
<keyword evidence="2 4" id="KW-0378">Hydrolase</keyword>
<evidence type="ECO:0000259" key="3">
    <source>
        <dbReference type="Pfam" id="PF02275"/>
    </source>
</evidence>
<dbReference type="InterPro" id="IPR052193">
    <property type="entry name" value="Peptidase_C59"/>
</dbReference>
<dbReference type="PANTHER" id="PTHR35527">
    <property type="entry name" value="CHOLOYLGLYCINE HYDROLASE"/>
    <property type="match status" value="1"/>
</dbReference>
<proteinExistence type="inferred from homology"/>
<sequence>MCTSVFINKNGYKVEARSMDFPINIAFENGWSYVNVENTTDIVIDAVNIPKDQLTSWKNKYGYFGRFGFDKRITDGMNTQGLSLSILYLHGTIYPKYDPKDKRPVIAIYDITNFLLAVAKDVPEALTLIENHQIVNSAVELEPGIFVTGIPLHISLRDKYGNSAVLEFINGKIKIYPKAGDVLTNAPTYDWHLENIKEYKSLLKPQSKSKFADKTVNYNDVANSSRPEVAQLIGMPGDFSAASRFIRAYILSSLMPEPKSNREAYFHATSIIANTSVPPYEKSMTLWTTIKDLNNLTIAYKDNAVYQGIGTAGVYAMSIDSGYVTYDLKAMNFNNIPPRAQDSGIKPTDPNMVKQIVNMEDVVGLERQ</sequence>
<reference evidence="4 5" key="1">
    <citation type="submission" date="2019-03" db="EMBL/GenBank/DDBJ databases">
        <title>Complete Genome Sequence of Allofrancisella frigidaquae Strain SYSU 10HL1970 Isolated from Water-Cooling Systems in China.</title>
        <authorList>
            <person name="Ohrman C."/>
            <person name="Uneklint I."/>
            <person name="Sjodin A."/>
        </authorList>
    </citation>
    <scope>NUCLEOTIDE SEQUENCE [LARGE SCALE GENOMIC DNA]</scope>
    <source>
        <strain evidence="4 5">SYSU 10HL1970</strain>
    </source>
</reference>
<evidence type="ECO:0000313" key="5">
    <source>
        <dbReference type="Proteomes" id="UP000503320"/>
    </source>
</evidence>
<gene>
    <name evidence="4" type="ORF">E3E15_03970</name>
</gene>
<evidence type="ECO:0000256" key="2">
    <source>
        <dbReference type="ARBA" id="ARBA00022801"/>
    </source>
</evidence>
<protein>
    <submittedName>
        <fullName evidence="4">Linear amide C-N hydrolase</fullName>
    </submittedName>
</protein>
<dbReference type="InterPro" id="IPR029132">
    <property type="entry name" value="CBAH/NAAA_C"/>
</dbReference>
<evidence type="ECO:0000256" key="1">
    <source>
        <dbReference type="ARBA" id="ARBA00006625"/>
    </source>
</evidence>
<dbReference type="EMBL" id="CP038017">
    <property type="protein sequence ID" value="QIV94558.1"/>
    <property type="molecule type" value="Genomic_DNA"/>
</dbReference>
<name>A0A6M3HTN1_9GAMM</name>
<dbReference type="AlphaFoldDB" id="A0A6M3HTN1"/>
<dbReference type="PANTHER" id="PTHR35527:SF2">
    <property type="entry name" value="HYDROLASE"/>
    <property type="match status" value="1"/>
</dbReference>
<dbReference type="SUPFAM" id="SSF56235">
    <property type="entry name" value="N-terminal nucleophile aminohydrolases (Ntn hydrolases)"/>
    <property type="match status" value="1"/>
</dbReference>
<dbReference type="GO" id="GO:0016787">
    <property type="term" value="F:hydrolase activity"/>
    <property type="evidence" value="ECO:0007669"/>
    <property type="project" value="UniProtKB-KW"/>
</dbReference>
<comment type="similarity">
    <text evidence="1">Belongs to the peptidase C59 family.</text>
</comment>
<dbReference type="KEGG" id="afri:E3E15_03970"/>
<dbReference type="Gene3D" id="3.60.60.10">
    <property type="entry name" value="Penicillin V Acylase, Chain A"/>
    <property type="match status" value="1"/>
</dbReference>
<accession>A0A6M3HTN1</accession>
<feature type="domain" description="Choloylglycine hydrolase/NAAA C-terminal" evidence="3">
    <location>
        <begin position="2"/>
        <end position="294"/>
    </location>
</feature>